<dbReference type="OrthoDB" id="9801517at2"/>
<evidence type="ECO:0000313" key="10">
    <source>
        <dbReference type="EMBL" id="SMO90576.1"/>
    </source>
</evidence>
<evidence type="ECO:0000256" key="5">
    <source>
        <dbReference type="ARBA" id="ARBA00022946"/>
    </source>
</evidence>
<evidence type="ECO:0000256" key="6">
    <source>
        <dbReference type="ARBA" id="ARBA00023098"/>
    </source>
</evidence>
<dbReference type="CDD" id="cd00586">
    <property type="entry name" value="4HBT"/>
    <property type="match status" value="1"/>
</dbReference>
<dbReference type="PANTHER" id="PTHR31727:SF6">
    <property type="entry name" value="OLEOYL-ACYL CARRIER PROTEIN THIOESTERASE 1, CHLOROPLASTIC"/>
    <property type="match status" value="1"/>
</dbReference>
<accession>A0A521F3H1</accession>
<keyword evidence="2" id="KW-0444">Lipid biosynthesis</keyword>
<keyword evidence="11" id="KW-1185">Reference proteome</keyword>
<feature type="domain" description="Acyl-ACP thioesterase N-terminal hotdog" evidence="8">
    <location>
        <begin position="6"/>
        <end position="132"/>
    </location>
</feature>
<dbReference type="Pfam" id="PF20791">
    <property type="entry name" value="Acyl-ACP_TE_C"/>
    <property type="match status" value="1"/>
</dbReference>
<evidence type="ECO:0000256" key="7">
    <source>
        <dbReference type="ARBA" id="ARBA00023160"/>
    </source>
</evidence>
<dbReference type="Proteomes" id="UP000317593">
    <property type="component" value="Unassembled WGS sequence"/>
</dbReference>
<keyword evidence="3" id="KW-0378">Hydrolase</keyword>
<dbReference type="GO" id="GO:0016297">
    <property type="term" value="F:fatty acyl-[ACP] hydrolase activity"/>
    <property type="evidence" value="ECO:0007669"/>
    <property type="project" value="InterPro"/>
</dbReference>
<keyword evidence="6" id="KW-0443">Lipid metabolism</keyword>
<keyword evidence="4" id="KW-0276">Fatty acid metabolism</keyword>
<evidence type="ECO:0000259" key="8">
    <source>
        <dbReference type="Pfam" id="PF01643"/>
    </source>
</evidence>
<gene>
    <name evidence="10" type="ORF">SAMN06265218_12253</name>
</gene>
<evidence type="ECO:0000256" key="2">
    <source>
        <dbReference type="ARBA" id="ARBA00022516"/>
    </source>
</evidence>
<name>A0A521F3H1_9BACT</name>
<keyword evidence="5" id="KW-0809">Transit peptide</keyword>
<reference evidence="10 11" key="1">
    <citation type="submission" date="2017-05" db="EMBL/GenBank/DDBJ databases">
        <authorList>
            <person name="Varghese N."/>
            <person name="Submissions S."/>
        </authorList>
    </citation>
    <scope>NUCLEOTIDE SEQUENCE [LARGE SCALE GENOMIC DNA]</scope>
    <source>
        <strain evidence="10 11">DSM 21194</strain>
    </source>
</reference>
<evidence type="ECO:0000256" key="4">
    <source>
        <dbReference type="ARBA" id="ARBA00022832"/>
    </source>
</evidence>
<evidence type="ECO:0000313" key="11">
    <source>
        <dbReference type="Proteomes" id="UP000317593"/>
    </source>
</evidence>
<dbReference type="GO" id="GO:0000036">
    <property type="term" value="F:acyl carrier activity"/>
    <property type="evidence" value="ECO:0007669"/>
    <property type="project" value="TreeGrafter"/>
</dbReference>
<dbReference type="InterPro" id="IPR002864">
    <property type="entry name" value="Acyl-ACP_thioesterase_NHD"/>
</dbReference>
<dbReference type="Gene3D" id="3.10.129.10">
    <property type="entry name" value="Hotdog Thioesterase"/>
    <property type="match status" value="1"/>
</dbReference>
<sequence>MSNSPLTYEESFKIRSSEVDANQTATLPAICNLLQEVSGNHALELHFDITDLQQHKLTWVLHRLQLVIERFPAWRESVTIKTWPSGGDGLRAYRDFRIYDQKGNTIGRSLSHWLILDMESRKPHRIPEEIRNKVPAHSSHVLSPDEHTVTGFEKADASESFHVRKTDLDLNLHLNNVRYVEWAMASHQGKNKPDNIDIKFMAEASLGDTVTASFKSGGKQKYFQLKRHSDNRILALASSK</sequence>
<dbReference type="SUPFAM" id="SSF54637">
    <property type="entry name" value="Thioesterase/thiol ester dehydrase-isomerase"/>
    <property type="match status" value="2"/>
</dbReference>
<dbReference type="InterPro" id="IPR029069">
    <property type="entry name" value="HotDog_dom_sf"/>
</dbReference>
<dbReference type="RefSeq" id="WP_142715900.1">
    <property type="nucleotide sequence ID" value="NZ_FXTH01000022.1"/>
</dbReference>
<dbReference type="InterPro" id="IPR045023">
    <property type="entry name" value="FATA/B"/>
</dbReference>
<dbReference type="Pfam" id="PF01643">
    <property type="entry name" value="Acyl-ACP_TE"/>
    <property type="match status" value="1"/>
</dbReference>
<evidence type="ECO:0000256" key="3">
    <source>
        <dbReference type="ARBA" id="ARBA00022801"/>
    </source>
</evidence>
<keyword evidence="7" id="KW-0275">Fatty acid biosynthesis</keyword>
<dbReference type="PANTHER" id="PTHR31727">
    <property type="entry name" value="OLEOYL-ACYL CARRIER PROTEIN THIOESTERASE 1, CHLOROPLASTIC"/>
    <property type="match status" value="1"/>
</dbReference>
<dbReference type="AlphaFoldDB" id="A0A521F3H1"/>
<proteinExistence type="inferred from homology"/>
<comment type="similarity">
    <text evidence="1">Belongs to the acyl-ACP thioesterase family.</text>
</comment>
<protein>
    <submittedName>
        <fullName evidence="10">Acyl-ACP thioesterase</fullName>
    </submittedName>
</protein>
<dbReference type="InterPro" id="IPR049427">
    <property type="entry name" value="Acyl-ACP_TE_C"/>
</dbReference>
<feature type="domain" description="Acyl-ACP thioesterase-like C-terminal" evidence="9">
    <location>
        <begin position="155"/>
        <end position="226"/>
    </location>
</feature>
<organism evidence="10 11">
    <name type="scientific">Fodinibius sediminis</name>
    <dbReference type="NCBI Taxonomy" id="1214077"/>
    <lineage>
        <taxon>Bacteria</taxon>
        <taxon>Pseudomonadati</taxon>
        <taxon>Balneolota</taxon>
        <taxon>Balneolia</taxon>
        <taxon>Balneolales</taxon>
        <taxon>Balneolaceae</taxon>
        <taxon>Fodinibius</taxon>
    </lineage>
</organism>
<evidence type="ECO:0000256" key="1">
    <source>
        <dbReference type="ARBA" id="ARBA00006500"/>
    </source>
</evidence>
<dbReference type="EMBL" id="FXTH01000022">
    <property type="protein sequence ID" value="SMO90576.1"/>
    <property type="molecule type" value="Genomic_DNA"/>
</dbReference>
<evidence type="ECO:0000259" key="9">
    <source>
        <dbReference type="Pfam" id="PF20791"/>
    </source>
</evidence>